<comment type="caution">
    <text evidence="14">The sequence shown here is derived from an EMBL/GenBank/DDBJ whole genome shotgun (WGS) entry which is preliminary data.</text>
</comment>
<accession>A0ABX2SZX5</accession>
<evidence type="ECO:0000256" key="4">
    <source>
        <dbReference type="ARBA" id="ARBA00022552"/>
    </source>
</evidence>
<keyword evidence="7 12" id="KW-0949">S-adenosyl-L-methionine</keyword>
<feature type="binding site" evidence="12">
    <location>
        <begin position="179"/>
        <end position="180"/>
    </location>
    <ligand>
        <name>S-adenosyl-L-methionine</name>
        <dbReference type="ChEBI" id="CHEBI:59789"/>
    </ligand>
</feature>
<dbReference type="SFLD" id="SFLDF00275">
    <property type="entry name" value="adenosine_C2_methyltransferase"/>
    <property type="match status" value="1"/>
</dbReference>
<comment type="cofactor">
    <cofactor evidence="12">
        <name>[4Fe-4S] cluster</name>
        <dbReference type="ChEBI" id="CHEBI:49883"/>
    </cofactor>
    <text evidence="12">Binds 1 [4Fe-4S] cluster. The cluster is coordinated with 3 cysteines and an exchangeable S-adenosyl-L-methionine.</text>
</comment>
<dbReference type="InterPro" id="IPR040072">
    <property type="entry name" value="Methyltransferase_A"/>
</dbReference>
<keyword evidence="11 12" id="KW-0411">Iron-sulfur</keyword>
<dbReference type="Pfam" id="PF04055">
    <property type="entry name" value="Radical_SAM"/>
    <property type="match status" value="1"/>
</dbReference>
<dbReference type="Gene3D" id="3.20.20.70">
    <property type="entry name" value="Aldolase class I"/>
    <property type="match status" value="1"/>
</dbReference>
<dbReference type="EC" id="2.1.1.192" evidence="12"/>
<evidence type="ECO:0000256" key="12">
    <source>
        <dbReference type="HAMAP-Rule" id="MF_01849"/>
    </source>
</evidence>
<dbReference type="SFLD" id="SFLDG01062">
    <property type="entry name" value="methyltransferase_(Class_A)"/>
    <property type="match status" value="1"/>
</dbReference>
<evidence type="ECO:0000256" key="10">
    <source>
        <dbReference type="ARBA" id="ARBA00023004"/>
    </source>
</evidence>
<evidence type="ECO:0000313" key="14">
    <source>
        <dbReference type="EMBL" id="NYS47662.1"/>
    </source>
</evidence>
<dbReference type="Proteomes" id="UP000531840">
    <property type="component" value="Unassembled WGS sequence"/>
</dbReference>
<dbReference type="InterPro" id="IPR058240">
    <property type="entry name" value="rSAM_sf"/>
</dbReference>
<evidence type="ECO:0000259" key="13">
    <source>
        <dbReference type="PROSITE" id="PS51918"/>
    </source>
</evidence>
<comment type="similarity">
    <text evidence="12">Belongs to the radical SAM superfamily. RlmN family.</text>
</comment>
<dbReference type="RefSeq" id="WP_179941450.1">
    <property type="nucleotide sequence ID" value="NZ_JACBYF010000010.1"/>
</dbReference>
<keyword evidence="4 12" id="KW-0698">rRNA processing</keyword>
<comment type="miscellaneous">
    <text evidence="12">Reaction proceeds by a ping-pong mechanism involving intermediate methylation of a conserved cysteine residue.</text>
</comment>
<keyword evidence="2 12" id="KW-0004">4Fe-4S</keyword>
<keyword evidence="3 12" id="KW-0963">Cytoplasm</keyword>
<comment type="caution">
    <text evidence="12">Lacks conserved residue(s) required for the propagation of feature annotation.</text>
</comment>
<dbReference type="InterPro" id="IPR004383">
    <property type="entry name" value="rRNA_lsu_MTrfase_RlmN/Cfr"/>
</dbReference>
<dbReference type="InterPro" id="IPR048641">
    <property type="entry name" value="RlmN_N"/>
</dbReference>
<feature type="binding site" evidence="12">
    <location>
        <position position="211"/>
    </location>
    <ligand>
        <name>S-adenosyl-L-methionine</name>
        <dbReference type="ChEBI" id="CHEBI:59789"/>
    </ligand>
</feature>
<organism evidence="14 15">
    <name type="scientific">Gemelliphila palaticanis</name>
    <dbReference type="NCBI Taxonomy" id="81950"/>
    <lineage>
        <taxon>Bacteria</taxon>
        <taxon>Bacillati</taxon>
        <taxon>Bacillota</taxon>
        <taxon>Bacilli</taxon>
        <taxon>Bacillales</taxon>
        <taxon>Gemellaceae</taxon>
        <taxon>Gemelliphila</taxon>
    </lineage>
</organism>
<sequence length="377" mass="43827">MLITELKNYKKNRWLKEFDKMSIYSLRLDQLEKYLLSIGEKKFRAKQIYDWLYKKRVSSFYDMRNIPKTLQDKLDSEFEITTLNTLIKQESKDGTMKFLFELQDKYTIESVLMRNKYGNSLCVTTQVGCRIGCTFCASTLGGLKRNLESGEIVTQVLKVQQELDKIGERVSSIVIMGIGEPFENYEEMMDFIKIVNSDESFNIGARHITVSTSGIVPKIYEFANEKIQINFAVSLHAPTNELRSKIMPVNRAYNIDKLMESLKYYQQVTNRRITFEYGLMGMVNDQREHAEKLSEIIKDLNCHVNLIPINYVPERNYVRTSKNDIFNFERILKKNKVNVTIRRTQGDDIDAACGQLRAKERKEEVKGGIPDANSIFV</sequence>
<protein>
    <recommendedName>
        <fullName evidence="12">Probable dual-specificity RNA methyltransferase RlmN</fullName>
        <ecNumber evidence="12">2.1.1.192</ecNumber>
    </recommendedName>
    <alternativeName>
        <fullName evidence="12">23S rRNA (adenine(2503)-C(2))-methyltransferase</fullName>
    </alternativeName>
    <alternativeName>
        <fullName evidence="12">23S rRNA m2A2503 methyltransferase</fullName>
    </alternativeName>
    <alternativeName>
        <fullName evidence="12">Ribosomal RNA large subunit methyltransferase N</fullName>
    </alternativeName>
    <alternativeName>
        <fullName evidence="12">tRNA (adenine(37)-C(2))-methyltransferase</fullName>
    </alternativeName>
    <alternativeName>
        <fullName evidence="12">tRNA m2A37 methyltransferase</fullName>
    </alternativeName>
</protein>
<dbReference type="PANTHER" id="PTHR30544:SF5">
    <property type="entry name" value="RADICAL SAM CORE DOMAIN-CONTAINING PROTEIN"/>
    <property type="match status" value="1"/>
</dbReference>
<dbReference type="SUPFAM" id="SSF102114">
    <property type="entry name" value="Radical SAM enzymes"/>
    <property type="match status" value="1"/>
</dbReference>
<comment type="catalytic activity">
    <reaction evidence="12">
        <text>adenosine(2503) in 23S rRNA + 2 reduced [2Fe-2S]-[ferredoxin] + 2 S-adenosyl-L-methionine = 2-methyladenosine(2503) in 23S rRNA + 5'-deoxyadenosine + L-methionine + 2 oxidized [2Fe-2S]-[ferredoxin] + S-adenosyl-L-homocysteine</text>
        <dbReference type="Rhea" id="RHEA:42916"/>
        <dbReference type="Rhea" id="RHEA-COMP:10000"/>
        <dbReference type="Rhea" id="RHEA-COMP:10001"/>
        <dbReference type="Rhea" id="RHEA-COMP:10152"/>
        <dbReference type="Rhea" id="RHEA-COMP:10282"/>
        <dbReference type="ChEBI" id="CHEBI:17319"/>
        <dbReference type="ChEBI" id="CHEBI:33737"/>
        <dbReference type="ChEBI" id="CHEBI:33738"/>
        <dbReference type="ChEBI" id="CHEBI:57844"/>
        <dbReference type="ChEBI" id="CHEBI:57856"/>
        <dbReference type="ChEBI" id="CHEBI:59789"/>
        <dbReference type="ChEBI" id="CHEBI:74411"/>
        <dbReference type="ChEBI" id="CHEBI:74497"/>
        <dbReference type="EC" id="2.1.1.192"/>
    </reaction>
</comment>
<feature type="active site" description="Proton acceptor" evidence="12">
    <location>
        <position position="109"/>
    </location>
</feature>
<keyword evidence="8 12" id="KW-0819">tRNA processing</keyword>
<keyword evidence="5 12" id="KW-0489">Methyltransferase</keyword>
<name>A0ABX2SZX5_9BACL</name>
<evidence type="ECO:0000256" key="11">
    <source>
        <dbReference type="ARBA" id="ARBA00023014"/>
    </source>
</evidence>
<keyword evidence="9 12" id="KW-0479">Metal-binding</keyword>
<feature type="binding site" evidence="12">
    <location>
        <position position="310"/>
    </location>
    <ligand>
        <name>S-adenosyl-L-methionine</name>
        <dbReference type="ChEBI" id="CHEBI:59789"/>
    </ligand>
</feature>
<dbReference type="PANTHER" id="PTHR30544">
    <property type="entry name" value="23S RRNA METHYLTRANSFERASE"/>
    <property type="match status" value="1"/>
</dbReference>
<gene>
    <name evidence="12 14" type="primary">rlmN</name>
    <name evidence="14" type="ORF">HZY85_05585</name>
</gene>
<dbReference type="HAMAP" id="MF_01849">
    <property type="entry name" value="RNA_methyltr_RlmN"/>
    <property type="match status" value="1"/>
</dbReference>
<keyword evidence="12" id="KW-1015">Disulfide bond</keyword>
<comment type="catalytic activity">
    <reaction evidence="12">
        <text>adenosine(37) in tRNA + 2 reduced [2Fe-2S]-[ferredoxin] + 2 S-adenosyl-L-methionine = 2-methyladenosine(37) in tRNA + 5'-deoxyadenosine + L-methionine + 2 oxidized [2Fe-2S]-[ferredoxin] + S-adenosyl-L-homocysteine</text>
        <dbReference type="Rhea" id="RHEA:43332"/>
        <dbReference type="Rhea" id="RHEA-COMP:10000"/>
        <dbReference type="Rhea" id="RHEA-COMP:10001"/>
        <dbReference type="Rhea" id="RHEA-COMP:10162"/>
        <dbReference type="Rhea" id="RHEA-COMP:10485"/>
        <dbReference type="ChEBI" id="CHEBI:17319"/>
        <dbReference type="ChEBI" id="CHEBI:33737"/>
        <dbReference type="ChEBI" id="CHEBI:33738"/>
        <dbReference type="ChEBI" id="CHEBI:57844"/>
        <dbReference type="ChEBI" id="CHEBI:57856"/>
        <dbReference type="ChEBI" id="CHEBI:59789"/>
        <dbReference type="ChEBI" id="CHEBI:74411"/>
        <dbReference type="ChEBI" id="CHEBI:74497"/>
        <dbReference type="EC" id="2.1.1.192"/>
    </reaction>
</comment>
<evidence type="ECO:0000256" key="1">
    <source>
        <dbReference type="ARBA" id="ARBA00004496"/>
    </source>
</evidence>
<feature type="binding site" evidence="12">
    <location>
        <position position="133"/>
    </location>
    <ligand>
        <name>[4Fe-4S] cluster</name>
        <dbReference type="ChEBI" id="CHEBI:49883"/>
        <note>4Fe-4S-S-AdoMet</note>
    </ligand>
</feature>
<dbReference type="PROSITE" id="PS51918">
    <property type="entry name" value="RADICAL_SAM"/>
    <property type="match status" value="1"/>
</dbReference>
<feature type="binding site" evidence="12">
    <location>
        <position position="129"/>
    </location>
    <ligand>
        <name>[4Fe-4S] cluster</name>
        <dbReference type="ChEBI" id="CHEBI:49883"/>
        <note>4Fe-4S-S-AdoMet</note>
    </ligand>
</feature>
<feature type="binding site" evidence="12">
    <location>
        <position position="136"/>
    </location>
    <ligand>
        <name>[4Fe-4S] cluster</name>
        <dbReference type="ChEBI" id="CHEBI:49883"/>
        <note>4Fe-4S-S-AdoMet</note>
    </ligand>
</feature>
<dbReference type="Pfam" id="PF21016">
    <property type="entry name" value="RlmN_N"/>
    <property type="match status" value="1"/>
</dbReference>
<dbReference type="InterPro" id="IPR027492">
    <property type="entry name" value="RNA_MTrfase_RlmN"/>
</dbReference>
<comment type="subcellular location">
    <subcellularLocation>
        <location evidence="1 12">Cytoplasm</location>
    </subcellularLocation>
</comment>
<evidence type="ECO:0000256" key="7">
    <source>
        <dbReference type="ARBA" id="ARBA00022691"/>
    </source>
</evidence>
<dbReference type="EMBL" id="JACBYF010000010">
    <property type="protein sequence ID" value="NYS47662.1"/>
    <property type="molecule type" value="Genomic_DNA"/>
</dbReference>
<feature type="domain" description="Radical SAM core" evidence="13">
    <location>
        <begin position="115"/>
        <end position="347"/>
    </location>
</feature>
<dbReference type="InterPro" id="IPR007197">
    <property type="entry name" value="rSAM"/>
</dbReference>
<dbReference type="PIRSF" id="PIRSF006004">
    <property type="entry name" value="CHP00048"/>
    <property type="match status" value="1"/>
</dbReference>
<feature type="active site" description="S-methylcysteine intermediate" evidence="12">
    <location>
        <position position="353"/>
    </location>
</feature>
<evidence type="ECO:0000256" key="5">
    <source>
        <dbReference type="ARBA" id="ARBA00022603"/>
    </source>
</evidence>
<dbReference type="CDD" id="cd01335">
    <property type="entry name" value="Radical_SAM"/>
    <property type="match status" value="1"/>
</dbReference>
<keyword evidence="6 12" id="KW-0808">Transferase</keyword>
<feature type="binding site" evidence="12">
    <location>
        <begin position="234"/>
        <end position="236"/>
    </location>
    <ligand>
        <name>S-adenosyl-L-methionine</name>
        <dbReference type="ChEBI" id="CHEBI:59789"/>
    </ligand>
</feature>
<evidence type="ECO:0000256" key="2">
    <source>
        <dbReference type="ARBA" id="ARBA00022485"/>
    </source>
</evidence>
<evidence type="ECO:0000256" key="3">
    <source>
        <dbReference type="ARBA" id="ARBA00022490"/>
    </source>
</evidence>
<dbReference type="SFLD" id="SFLDS00029">
    <property type="entry name" value="Radical_SAM"/>
    <property type="match status" value="1"/>
</dbReference>
<evidence type="ECO:0000256" key="6">
    <source>
        <dbReference type="ARBA" id="ARBA00022679"/>
    </source>
</evidence>
<dbReference type="Gene3D" id="1.10.150.530">
    <property type="match status" value="1"/>
</dbReference>
<reference evidence="14 15" key="1">
    <citation type="submission" date="2020-07" db="EMBL/GenBank/DDBJ databases">
        <title>MOT database genomes.</title>
        <authorList>
            <person name="Joseph S."/>
            <person name="Aduse-Opoku J."/>
            <person name="Hashim A."/>
            <person name="Wade W."/>
            <person name="Curtis M."/>
        </authorList>
    </citation>
    <scope>NUCLEOTIDE SEQUENCE [LARGE SCALE GENOMIC DNA]</scope>
    <source>
        <strain evidence="14 15">CIP 106318</strain>
    </source>
</reference>
<evidence type="ECO:0000256" key="8">
    <source>
        <dbReference type="ARBA" id="ARBA00022694"/>
    </source>
</evidence>
<keyword evidence="15" id="KW-1185">Reference proteome</keyword>
<comment type="function">
    <text evidence="12">Specifically methylates position 2 of adenine 2503 in 23S rRNA and position 2 of adenine 37 in tRNAs.</text>
</comment>
<evidence type="ECO:0000313" key="15">
    <source>
        <dbReference type="Proteomes" id="UP000531840"/>
    </source>
</evidence>
<proteinExistence type="inferred from homology"/>
<keyword evidence="10 12" id="KW-0408">Iron</keyword>
<evidence type="ECO:0000256" key="9">
    <source>
        <dbReference type="ARBA" id="ARBA00022723"/>
    </source>
</evidence>
<dbReference type="InterPro" id="IPR013785">
    <property type="entry name" value="Aldolase_TIM"/>
</dbReference>
<dbReference type="NCBIfam" id="TIGR00048">
    <property type="entry name" value="rRNA_mod_RlmN"/>
    <property type="match status" value="1"/>
</dbReference>